<gene>
    <name evidence="2" type="ORF">FEM03_08470</name>
</gene>
<sequence length="547" mass="62021">MPRKTALLGWKSFVFLFALALALGGMYRFADLGKKPMHTDEAILALKTQEFWRTGFFKYDPKDYHGPFLHEATRAMGVVRGMDADEMNERRFRAVVAIFGFAMILLPLFFLDVLGKTGTAMAAILLAVSPMMNFYSRYYIMEVPMVFLGGLMLGALWSWTKWRNVWWLLLAGACMGAMHATKETFVFPMAAIFAGVVAVKMMGGTFEAKSTRLTFSPKRGGGRVTWRSWFWLGFSATVVSVWQFSNGFREWTGVLESATTYLSYLQRSEGSGHEKPWTYYLGVLFWHKDGFLWTELMTGVLALMGILSVFFQPKLAKNLHAAQVFLAVYTVVLLALYSLIPYKTPWTILGVNFALPLLAGLGVRWVFVSTGPWILKALWLLILTGGVYHLCQQTSMATDYKFPGEVRYSADSRNPYVYSHTTTNFLKLVDLVEDLKEHHPDGNDMAVYVVQREFGWPLAWYLRDMPRVSYVDQFPVKLDAPVVVVDLDQEGKAWEILSSTAEAGPVPDYVTSVFGLRPGTNLAVLVREDLWNKREAKREAIRPGRRD</sequence>
<feature type="transmembrane region" description="Helical" evidence="1">
    <location>
        <begin position="12"/>
        <end position="30"/>
    </location>
</feature>
<dbReference type="InterPro" id="IPR019962">
    <property type="entry name" value="CHP03663"/>
</dbReference>
<dbReference type="NCBIfam" id="TIGR03663">
    <property type="entry name" value="flippase activity-associated protein Agl23"/>
    <property type="match status" value="1"/>
</dbReference>
<dbReference type="AlphaFoldDB" id="A0A5R8KF82"/>
<feature type="transmembrane region" description="Helical" evidence="1">
    <location>
        <begin position="143"/>
        <end position="160"/>
    </location>
</feature>
<evidence type="ECO:0000313" key="2">
    <source>
        <dbReference type="EMBL" id="TLD70943.1"/>
    </source>
</evidence>
<accession>A0A5R8KF82</accession>
<evidence type="ECO:0000313" key="3">
    <source>
        <dbReference type="Proteomes" id="UP000306196"/>
    </source>
</evidence>
<dbReference type="PANTHER" id="PTHR41710:SF2">
    <property type="entry name" value="GLYCOSYL TRANSFERASE FAMILY 39_83 DOMAIN-CONTAINING PROTEIN"/>
    <property type="match status" value="1"/>
</dbReference>
<proteinExistence type="predicted"/>
<feature type="transmembrane region" description="Helical" evidence="1">
    <location>
        <begin position="346"/>
        <end position="366"/>
    </location>
</feature>
<feature type="transmembrane region" description="Helical" evidence="1">
    <location>
        <begin position="224"/>
        <end position="245"/>
    </location>
</feature>
<comment type="caution">
    <text evidence="2">The sequence shown here is derived from an EMBL/GenBank/DDBJ whole genome shotgun (WGS) entry which is preliminary data.</text>
</comment>
<dbReference type="PANTHER" id="PTHR41710">
    <property type="entry name" value="GLYCOSYL TRANSFERASE, FAMILY 39"/>
    <property type="match status" value="1"/>
</dbReference>
<feature type="transmembrane region" description="Helical" evidence="1">
    <location>
        <begin position="323"/>
        <end position="340"/>
    </location>
</feature>
<keyword evidence="1" id="KW-1133">Transmembrane helix</keyword>
<keyword evidence="1" id="KW-0812">Transmembrane</keyword>
<reference evidence="2 3" key="1">
    <citation type="submission" date="2019-05" db="EMBL/GenBank/DDBJ databases">
        <title>Verrucobacter flavum gen. nov., sp. nov. a new member of the family Verrucomicrobiaceae.</title>
        <authorList>
            <person name="Szuroczki S."/>
            <person name="Abbaszade G."/>
            <person name="Szabo A."/>
            <person name="Felfoldi T."/>
            <person name="Schumann P."/>
            <person name="Boka K."/>
            <person name="Keki Z."/>
            <person name="Toumi M."/>
            <person name="Toth E."/>
        </authorList>
    </citation>
    <scope>NUCLEOTIDE SEQUENCE [LARGE SCALE GENOMIC DNA]</scope>
    <source>
        <strain evidence="2 3">MG-N-17</strain>
    </source>
</reference>
<feature type="transmembrane region" description="Helical" evidence="1">
    <location>
        <begin position="290"/>
        <end position="311"/>
    </location>
</feature>
<keyword evidence="1" id="KW-0472">Membrane</keyword>
<feature type="transmembrane region" description="Helical" evidence="1">
    <location>
        <begin position="92"/>
        <end position="111"/>
    </location>
</feature>
<dbReference type="RefSeq" id="WP_138085772.1">
    <property type="nucleotide sequence ID" value="NZ_VAUV01000006.1"/>
</dbReference>
<organism evidence="2 3">
    <name type="scientific">Phragmitibacter flavus</name>
    <dbReference type="NCBI Taxonomy" id="2576071"/>
    <lineage>
        <taxon>Bacteria</taxon>
        <taxon>Pseudomonadati</taxon>
        <taxon>Verrucomicrobiota</taxon>
        <taxon>Verrucomicrobiia</taxon>
        <taxon>Verrucomicrobiales</taxon>
        <taxon>Verrucomicrobiaceae</taxon>
        <taxon>Phragmitibacter</taxon>
    </lineage>
</organism>
<feature type="transmembrane region" description="Helical" evidence="1">
    <location>
        <begin position="185"/>
        <end position="203"/>
    </location>
</feature>
<keyword evidence="3" id="KW-1185">Reference proteome</keyword>
<dbReference type="OrthoDB" id="9792771at2"/>
<dbReference type="EMBL" id="VAUV01000006">
    <property type="protein sequence ID" value="TLD70943.1"/>
    <property type="molecule type" value="Genomic_DNA"/>
</dbReference>
<dbReference type="Proteomes" id="UP000306196">
    <property type="component" value="Unassembled WGS sequence"/>
</dbReference>
<protein>
    <submittedName>
        <fullName evidence="2">TIGR03663 family protein</fullName>
    </submittedName>
</protein>
<name>A0A5R8KF82_9BACT</name>
<evidence type="ECO:0000256" key="1">
    <source>
        <dbReference type="SAM" id="Phobius"/>
    </source>
</evidence>